<evidence type="ECO:0000256" key="2">
    <source>
        <dbReference type="ARBA" id="ARBA00023157"/>
    </source>
</evidence>
<feature type="signal peptide" evidence="4">
    <location>
        <begin position="1"/>
        <end position="30"/>
    </location>
</feature>
<accession>A0ABD3JRR0</accession>
<dbReference type="NCBIfam" id="TIGR01614">
    <property type="entry name" value="PME_inhib"/>
    <property type="match status" value="1"/>
</dbReference>
<comment type="caution">
    <text evidence="6">The sequence shown here is derived from an EMBL/GenBank/DDBJ whole genome shotgun (WGS) entry which is preliminary data.</text>
</comment>
<gene>
    <name evidence="6" type="ORF">ACJRO7_033092</name>
</gene>
<evidence type="ECO:0000313" key="6">
    <source>
        <dbReference type="EMBL" id="KAL3728451.1"/>
    </source>
</evidence>
<dbReference type="PANTHER" id="PTHR36710:SF18">
    <property type="entry name" value="PECTINESTERASE INHIBITOR 5-RELATED"/>
    <property type="match status" value="1"/>
</dbReference>
<dbReference type="Gene3D" id="1.20.140.40">
    <property type="entry name" value="Invertase/pectin methylesterase inhibitor family protein"/>
    <property type="match status" value="1"/>
</dbReference>
<proteinExistence type="inferred from homology"/>
<dbReference type="InterPro" id="IPR052421">
    <property type="entry name" value="PCW_Enzyme_Inhibitor"/>
</dbReference>
<evidence type="ECO:0000256" key="1">
    <source>
        <dbReference type="ARBA" id="ARBA00022729"/>
    </source>
</evidence>
<evidence type="ECO:0000256" key="4">
    <source>
        <dbReference type="SAM" id="SignalP"/>
    </source>
</evidence>
<dbReference type="Pfam" id="PF04043">
    <property type="entry name" value="PMEI"/>
    <property type="match status" value="1"/>
</dbReference>
<dbReference type="AlphaFoldDB" id="A0ABD3JRR0"/>
<evidence type="ECO:0000313" key="7">
    <source>
        <dbReference type="Proteomes" id="UP001634007"/>
    </source>
</evidence>
<keyword evidence="7" id="KW-1185">Reference proteome</keyword>
<dbReference type="PANTHER" id="PTHR36710">
    <property type="entry name" value="PECTINESTERASE INHIBITOR-LIKE"/>
    <property type="match status" value="1"/>
</dbReference>
<name>A0ABD3JRR0_EUCGL</name>
<dbReference type="CDD" id="cd15797">
    <property type="entry name" value="PMEI"/>
    <property type="match status" value="1"/>
</dbReference>
<sequence>MSSTLTALSFASLSFFFFFSASFFISHCNGVSQQAISTVCSQTQSDELCASLLNGDPRTASADLPLFSLVSIELAQKQAARNLETFARLRDNTTGDSQAQKGYANCTSLYGKVEADLRRAHELSEAKEYEEVIKAGPGSSPAYDCFNGVNFTLSLGEITRDMLIALETFASVASYVAQQIRSRPA</sequence>
<feature type="chain" id="PRO_5044883423" description="Pectinesterase inhibitor domain-containing protein" evidence="4">
    <location>
        <begin position="31"/>
        <end position="185"/>
    </location>
</feature>
<keyword evidence="2" id="KW-1015">Disulfide bond</keyword>
<evidence type="ECO:0000256" key="3">
    <source>
        <dbReference type="ARBA" id="ARBA00038471"/>
    </source>
</evidence>
<dbReference type="InterPro" id="IPR006501">
    <property type="entry name" value="Pectinesterase_inhib_dom"/>
</dbReference>
<dbReference type="EMBL" id="JBJKBG010000008">
    <property type="protein sequence ID" value="KAL3728451.1"/>
    <property type="molecule type" value="Genomic_DNA"/>
</dbReference>
<keyword evidence="1 4" id="KW-0732">Signal</keyword>
<dbReference type="SUPFAM" id="SSF101148">
    <property type="entry name" value="Plant invertase/pectin methylesterase inhibitor"/>
    <property type="match status" value="1"/>
</dbReference>
<feature type="domain" description="Pectinesterase inhibitor" evidence="5">
    <location>
        <begin position="31"/>
        <end position="176"/>
    </location>
</feature>
<reference evidence="6 7" key="1">
    <citation type="submission" date="2024-11" db="EMBL/GenBank/DDBJ databases">
        <title>Chromosome-level genome assembly of Eucalyptus globulus Labill. provides insights into its genome evolution.</title>
        <authorList>
            <person name="Li X."/>
        </authorList>
    </citation>
    <scope>NUCLEOTIDE SEQUENCE [LARGE SCALE GENOMIC DNA]</scope>
    <source>
        <strain evidence="6">CL2024</strain>
        <tissue evidence="6">Fresh tender leaves</tissue>
    </source>
</reference>
<evidence type="ECO:0000259" key="5">
    <source>
        <dbReference type="SMART" id="SM00856"/>
    </source>
</evidence>
<comment type="similarity">
    <text evidence="3">Belongs to the PMEI family.</text>
</comment>
<dbReference type="InterPro" id="IPR035513">
    <property type="entry name" value="Invertase/methylesterase_inhib"/>
</dbReference>
<dbReference type="SMART" id="SM00856">
    <property type="entry name" value="PMEI"/>
    <property type="match status" value="1"/>
</dbReference>
<protein>
    <recommendedName>
        <fullName evidence="5">Pectinesterase inhibitor domain-containing protein</fullName>
    </recommendedName>
</protein>
<dbReference type="InterPro" id="IPR034086">
    <property type="entry name" value="PMEI_plant"/>
</dbReference>
<organism evidence="6 7">
    <name type="scientific">Eucalyptus globulus</name>
    <name type="common">Tasmanian blue gum</name>
    <dbReference type="NCBI Taxonomy" id="34317"/>
    <lineage>
        <taxon>Eukaryota</taxon>
        <taxon>Viridiplantae</taxon>
        <taxon>Streptophyta</taxon>
        <taxon>Embryophyta</taxon>
        <taxon>Tracheophyta</taxon>
        <taxon>Spermatophyta</taxon>
        <taxon>Magnoliopsida</taxon>
        <taxon>eudicotyledons</taxon>
        <taxon>Gunneridae</taxon>
        <taxon>Pentapetalae</taxon>
        <taxon>rosids</taxon>
        <taxon>malvids</taxon>
        <taxon>Myrtales</taxon>
        <taxon>Myrtaceae</taxon>
        <taxon>Myrtoideae</taxon>
        <taxon>Eucalypteae</taxon>
        <taxon>Eucalyptus</taxon>
    </lineage>
</organism>
<dbReference type="Proteomes" id="UP001634007">
    <property type="component" value="Unassembled WGS sequence"/>
</dbReference>